<keyword evidence="2" id="KW-1185">Reference proteome</keyword>
<dbReference type="RefSeq" id="WP_020912811.1">
    <property type="nucleotide sequence ID" value="NC_011566.1"/>
</dbReference>
<reference evidence="1 2" key="1">
    <citation type="journal article" date="2008" name="PLoS ONE">
        <title>Environmental adaptation: genomic analysis of the piezotolerant and psychrotolerant deep-sea iron reducing bacterium Shewanella piezotolerans WP3.</title>
        <authorList>
            <person name="Wang F."/>
            <person name="Wang J."/>
            <person name="Jian H."/>
            <person name="Zhang B."/>
            <person name="Li S."/>
            <person name="Wang F."/>
            <person name="Zeng X."/>
            <person name="Gao L."/>
            <person name="Bartlett D.H."/>
            <person name="Yu J."/>
            <person name="Hu S."/>
            <person name="Xiao X."/>
        </authorList>
    </citation>
    <scope>NUCLEOTIDE SEQUENCE [LARGE SCALE GENOMIC DNA]</scope>
    <source>
        <strain evidence="2">WP3 / JCM 13877</strain>
    </source>
</reference>
<proteinExistence type="predicted"/>
<dbReference type="STRING" id="225849.swp_2725"/>
<dbReference type="Pfam" id="PF14085">
    <property type="entry name" value="DUF4265"/>
    <property type="match status" value="1"/>
</dbReference>
<dbReference type="Proteomes" id="UP000000753">
    <property type="component" value="Chromosome"/>
</dbReference>
<evidence type="ECO:0000313" key="2">
    <source>
        <dbReference type="Proteomes" id="UP000000753"/>
    </source>
</evidence>
<evidence type="ECO:0008006" key="3">
    <source>
        <dbReference type="Google" id="ProtNLM"/>
    </source>
</evidence>
<accession>B8CMR5</accession>
<dbReference type="HOGENOM" id="CLU_117657_1_1_6"/>
<dbReference type="OrthoDB" id="8617673at2"/>
<dbReference type="InterPro" id="IPR025361">
    <property type="entry name" value="DUF4265"/>
</dbReference>
<name>B8CMR5_SHEPW</name>
<protein>
    <recommendedName>
        <fullName evidence="3">DUF4265 domain-containing protein</fullName>
    </recommendedName>
</protein>
<dbReference type="eggNOG" id="ENOG5032VV5">
    <property type="taxonomic scope" value="Bacteria"/>
</dbReference>
<dbReference type="AlphaFoldDB" id="B8CMR5"/>
<organism evidence="1 2">
    <name type="scientific">Shewanella piezotolerans (strain WP3 / JCM 13877)</name>
    <dbReference type="NCBI Taxonomy" id="225849"/>
    <lineage>
        <taxon>Bacteria</taxon>
        <taxon>Pseudomonadati</taxon>
        <taxon>Pseudomonadota</taxon>
        <taxon>Gammaproteobacteria</taxon>
        <taxon>Alteromonadales</taxon>
        <taxon>Shewanellaceae</taxon>
        <taxon>Shewanella</taxon>
    </lineage>
</organism>
<dbReference type="KEGG" id="swp:swp_2725"/>
<sequence>MTKSKERPLVKVVFNLEDDWHGFETETVWAEYLSGNRCKLKNSPFYAKGVSFEDVVHVNKEKQSDAFVFESISIAAGHSTYRIIVARSTALSLFEKYWKPIQDLGCSYEATQDLYSILAVDVPSKADIHEVYRLLEKGEDDEIWDFDEGHCGHQV</sequence>
<gene>
    <name evidence="1" type="ordered locus">swp_2725</name>
</gene>
<evidence type="ECO:0000313" key="1">
    <source>
        <dbReference type="EMBL" id="ACJ29455.1"/>
    </source>
</evidence>
<dbReference type="EMBL" id="CP000472">
    <property type="protein sequence ID" value="ACJ29455.1"/>
    <property type="molecule type" value="Genomic_DNA"/>
</dbReference>